<feature type="compositionally biased region" description="Basic and acidic residues" evidence="1">
    <location>
        <begin position="47"/>
        <end position="69"/>
    </location>
</feature>
<feature type="region of interest" description="Disordered" evidence="1">
    <location>
        <begin position="1"/>
        <end position="76"/>
    </location>
</feature>
<reference evidence="2 3" key="1">
    <citation type="journal article" date="2014" name="BMC Genomics">
        <title>Comparative genome sequencing reveals chemotype-specific gene clusters in the toxigenic black mold Stachybotrys.</title>
        <authorList>
            <person name="Semeiks J."/>
            <person name="Borek D."/>
            <person name="Otwinowski Z."/>
            <person name="Grishin N.V."/>
        </authorList>
    </citation>
    <scope>NUCLEOTIDE SEQUENCE [LARGE SCALE GENOMIC DNA]</scope>
    <source>
        <strain evidence="3">CBS 109288 / IBT 7711</strain>
    </source>
</reference>
<accession>A0A084BCG6</accession>
<dbReference type="Proteomes" id="UP000028045">
    <property type="component" value="Unassembled WGS sequence"/>
</dbReference>
<evidence type="ECO:0000313" key="2">
    <source>
        <dbReference type="EMBL" id="KEY75245.1"/>
    </source>
</evidence>
<dbReference type="EMBL" id="KL647382">
    <property type="protein sequence ID" value="KEY75245.1"/>
    <property type="molecule type" value="Genomic_DNA"/>
</dbReference>
<evidence type="ECO:0000313" key="3">
    <source>
        <dbReference type="Proteomes" id="UP000028045"/>
    </source>
</evidence>
<gene>
    <name evidence="2" type="ORF">S7711_07599</name>
</gene>
<proteinExistence type="predicted"/>
<dbReference type="OrthoDB" id="1681166at2759"/>
<keyword evidence="3" id="KW-1185">Reference proteome</keyword>
<organism evidence="2 3">
    <name type="scientific">Stachybotrys chartarum (strain CBS 109288 / IBT 7711)</name>
    <name type="common">Toxic black mold</name>
    <name type="synonym">Stilbospora chartarum</name>
    <dbReference type="NCBI Taxonomy" id="1280523"/>
    <lineage>
        <taxon>Eukaryota</taxon>
        <taxon>Fungi</taxon>
        <taxon>Dikarya</taxon>
        <taxon>Ascomycota</taxon>
        <taxon>Pezizomycotina</taxon>
        <taxon>Sordariomycetes</taxon>
        <taxon>Hypocreomycetidae</taxon>
        <taxon>Hypocreales</taxon>
        <taxon>Stachybotryaceae</taxon>
        <taxon>Stachybotrys</taxon>
    </lineage>
</organism>
<evidence type="ECO:0000256" key="1">
    <source>
        <dbReference type="SAM" id="MobiDB-lite"/>
    </source>
</evidence>
<protein>
    <submittedName>
        <fullName evidence="2">Uncharacterized protein</fullName>
    </submittedName>
</protein>
<dbReference type="HOGENOM" id="CLU_1066252_0_0_1"/>
<feature type="region of interest" description="Disordered" evidence="1">
    <location>
        <begin position="222"/>
        <end position="257"/>
    </location>
</feature>
<name>A0A084BCG6_STACB</name>
<dbReference type="AlphaFoldDB" id="A0A084BCG6"/>
<sequence length="257" mass="26597">MSARDRDPSPRTAAAPSSPPAGAGATATRSSSVSASLPSPAVNPAEADPRPALDDVGNGDDHDVHDDQPPPKQFEPLFTLLTNTTTNSTVHPHVHYLFSDDDAASVLAAQDPSSSSPSARSLIVDLAPSAAGGWAVSWASSLTPDFAVTGTEVEVSGGDGGALMLRVDGVEREPVEPNIAAGAASLRSSGSGSGVQATREDVDALLEEFRRRMGVLNKVVGQGEKRRAAVGKDRAEHDVERDDNADESGREDGEEVN</sequence>
<feature type="compositionally biased region" description="Basic and acidic residues" evidence="1">
    <location>
        <begin position="223"/>
        <end position="251"/>
    </location>
</feature>
<feature type="compositionally biased region" description="Low complexity" evidence="1">
    <location>
        <begin position="10"/>
        <end position="45"/>
    </location>
</feature>